<dbReference type="NCBIfam" id="TIGR02937">
    <property type="entry name" value="sigma70-ECF"/>
    <property type="match status" value="1"/>
</dbReference>
<evidence type="ECO:0000256" key="2">
    <source>
        <dbReference type="ARBA" id="ARBA00023015"/>
    </source>
</evidence>
<gene>
    <name evidence="7" type="ORF">IPV69_15180</name>
</gene>
<dbReference type="GO" id="GO:0006352">
    <property type="term" value="P:DNA-templated transcription initiation"/>
    <property type="evidence" value="ECO:0007669"/>
    <property type="project" value="InterPro"/>
</dbReference>
<sequence>MPSPTPEPDHADFLRLYAEHQGALQTFVRSLLCSREEAAEVMQEVLIVLWQKFDQVQEFRPWAFGVARNMVLRHLRARKQDRHVFGEDLVNQLADDAANLVERHAGHREALQECLNKLPAAQRQLVLTAYTKGTRIDDLATRRGQTPMSLYKVLHRIRQALLECVQRTVAKGEPA</sequence>
<evidence type="ECO:0000259" key="5">
    <source>
        <dbReference type="Pfam" id="PF04542"/>
    </source>
</evidence>
<feature type="domain" description="RNA polymerase sigma-70 region 2" evidence="5">
    <location>
        <begin position="16"/>
        <end position="79"/>
    </location>
</feature>
<dbReference type="InterPro" id="IPR039425">
    <property type="entry name" value="RNA_pol_sigma-70-like"/>
</dbReference>
<dbReference type="SUPFAM" id="SSF88946">
    <property type="entry name" value="Sigma2 domain of RNA polymerase sigma factors"/>
    <property type="match status" value="1"/>
</dbReference>
<dbReference type="GO" id="GO:0016987">
    <property type="term" value="F:sigma factor activity"/>
    <property type="evidence" value="ECO:0007669"/>
    <property type="project" value="UniProtKB-KW"/>
</dbReference>
<dbReference type="RefSeq" id="WP_206290537.1">
    <property type="nucleotide sequence ID" value="NZ_CP063458.1"/>
</dbReference>
<dbReference type="SUPFAM" id="SSF88659">
    <property type="entry name" value="Sigma3 and sigma4 domains of RNA polymerase sigma factors"/>
    <property type="match status" value="1"/>
</dbReference>
<dbReference type="PANTHER" id="PTHR43133">
    <property type="entry name" value="RNA POLYMERASE ECF-TYPE SIGMA FACTO"/>
    <property type="match status" value="1"/>
</dbReference>
<name>A0A7M2WQF9_9BACT</name>
<dbReference type="InterPro" id="IPR013324">
    <property type="entry name" value="RNA_pol_sigma_r3/r4-like"/>
</dbReference>
<feature type="domain" description="RNA polymerase sigma factor 70 region 4 type 2" evidence="6">
    <location>
        <begin position="108"/>
        <end position="161"/>
    </location>
</feature>
<dbReference type="Pfam" id="PF08281">
    <property type="entry name" value="Sigma70_r4_2"/>
    <property type="match status" value="1"/>
</dbReference>
<dbReference type="AlphaFoldDB" id="A0A7M2WQF9"/>
<organism evidence="7 8">
    <name type="scientific">Humisphaera borealis</name>
    <dbReference type="NCBI Taxonomy" id="2807512"/>
    <lineage>
        <taxon>Bacteria</taxon>
        <taxon>Pseudomonadati</taxon>
        <taxon>Planctomycetota</taxon>
        <taxon>Phycisphaerae</taxon>
        <taxon>Tepidisphaerales</taxon>
        <taxon>Tepidisphaeraceae</taxon>
        <taxon>Humisphaera</taxon>
    </lineage>
</organism>
<evidence type="ECO:0000256" key="4">
    <source>
        <dbReference type="ARBA" id="ARBA00023163"/>
    </source>
</evidence>
<dbReference type="Proteomes" id="UP000593765">
    <property type="component" value="Chromosome"/>
</dbReference>
<dbReference type="InterPro" id="IPR007627">
    <property type="entry name" value="RNA_pol_sigma70_r2"/>
</dbReference>
<reference evidence="7 8" key="1">
    <citation type="submission" date="2020-10" db="EMBL/GenBank/DDBJ databases">
        <title>Wide distribution of Phycisphaera-like planctomycetes from WD2101 soil group in peatlands and genome analysis of the first cultivated representative.</title>
        <authorList>
            <person name="Dedysh S.N."/>
            <person name="Beletsky A.V."/>
            <person name="Ivanova A."/>
            <person name="Kulichevskaya I.S."/>
            <person name="Suzina N.E."/>
            <person name="Philippov D.A."/>
            <person name="Rakitin A.L."/>
            <person name="Mardanov A.V."/>
            <person name="Ravin N.V."/>
        </authorList>
    </citation>
    <scope>NUCLEOTIDE SEQUENCE [LARGE SCALE GENOMIC DNA]</scope>
    <source>
        <strain evidence="7 8">M1803</strain>
    </source>
</reference>
<proteinExistence type="inferred from homology"/>
<evidence type="ECO:0000256" key="1">
    <source>
        <dbReference type="ARBA" id="ARBA00010641"/>
    </source>
</evidence>
<evidence type="ECO:0000256" key="3">
    <source>
        <dbReference type="ARBA" id="ARBA00023082"/>
    </source>
</evidence>
<keyword evidence="2" id="KW-0805">Transcription regulation</keyword>
<dbReference type="InterPro" id="IPR014284">
    <property type="entry name" value="RNA_pol_sigma-70_dom"/>
</dbReference>
<accession>A0A7M2WQF9</accession>
<dbReference type="PANTHER" id="PTHR43133:SF51">
    <property type="entry name" value="RNA POLYMERASE SIGMA FACTOR"/>
    <property type="match status" value="1"/>
</dbReference>
<dbReference type="KEGG" id="hbs:IPV69_15180"/>
<dbReference type="GO" id="GO:0003677">
    <property type="term" value="F:DNA binding"/>
    <property type="evidence" value="ECO:0007669"/>
    <property type="project" value="InterPro"/>
</dbReference>
<dbReference type="Gene3D" id="1.10.10.10">
    <property type="entry name" value="Winged helix-like DNA-binding domain superfamily/Winged helix DNA-binding domain"/>
    <property type="match status" value="1"/>
</dbReference>
<dbReference type="NCBIfam" id="TIGR02989">
    <property type="entry name" value="Sig-70_gvs1"/>
    <property type="match status" value="1"/>
</dbReference>
<keyword evidence="3" id="KW-0731">Sigma factor</keyword>
<dbReference type="Pfam" id="PF04542">
    <property type="entry name" value="Sigma70_r2"/>
    <property type="match status" value="1"/>
</dbReference>
<evidence type="ECO:0000313" key="7">
    <source>
        <dbReference type="EMBL" id="QOV87629.1"/>
    </source>
</evidence>
<protein>
    <submittedName>
        <fullName evidence="7">Sigma-70 family RNA polymerase sigma factor</fullName>
    </submittedName>
</protein>
<dbReference type="Gene3D" id="1.10.1740.10">
    <property type="match status" value="1"/>
</dbReference>
<keyword evidence="8" id="KW-1185">Reference proteome</keyword>
<keyword evidence="4" id="KW-0804">Transcription</keyword>
<dbReference type="InterPro" id="IPR013325">
    <property type="entry name" value="RNA_pol_sigma_r2"/>
</dbReference>
<evidence type="ECO:0000259" key="6">
    <source>
        <dbReference type="Pfam" id="PF08281"/>
    </source>
</evidence>
<comment type="similarity">
    <text evidence="1">Belongs to the sigma-70 factor family. ECF subfamily.</text>
</comment>
<dbReference type="InterPro" id="IPR014331">
    <property type="entry name" value="RNA_pol_sigma70_ECF_RHOBA"/>
</dbReference>
<dbReference type="InterPro" id="IPR013249">
    <property type="entry name" value="RNA_pol_sigma70_r4_t2"/>
</dbReference>
<dbReference type="EMBL" id="CP063458">
    <property type="protein sequence ID" value="QOV87629.1"/>
    <property type="molecule type" value="Genomic_DNA"/>
</dbReference>
<evidence type="ECO:0000313" key="8">
    <source>
        <dbReference type="Proteomes" id="UP000593765"/>
    </source>
</evidence>
<dbReference type="InterPro" id="IPR036388">
    <property type="entry name" value="WH-like_DNA-bd_sf"/>
</dbReference>